<reference evidence="2 3" key="1">
    <citation type="submission" date="2020-07" db="EMBL/GenBank/DDBJ databases">
        <title>Comparative genomics of pyrophilous fungi reveals a link between fire events and developmental genes.</title>
        <authorList>
            <consortium name="DOE Joint Genome Institute"/>
            <person name="Steindorff A.S."/>
            <person name="Carver A."/>
            <person name="Calhoun S."/>
            <person name="Stillman K."/>
            <person name="Liu H."/>
            <person name="Lipzen A."/>
            <person name="Pangilinan J."/>
            <person name="Labutti K."/>
            <person name="Bruns T.D."/>
            <person name="Grigoriev I.V."/>
        </authorList>
    </citation>
    <scope>NUCLEOTIDE SEQUENCE [LARGE SCALE GENOMIC DNA]</scope>
    <source>
        <strain evidence="2 3">CBS 144469</strain>
    </source>
</reference>
<sequence length="505" mass="55340">MSKNMSQRVLLFEFLTMRGGPARTRSDLNGEALNARAMSSGLMRRLDLASRPERALGRREANPSDRVRQLTMEISSDMVNFDLRGTSVRVKDHPPYATAPARFLILNHYLPIWDNSIHLLNINPQLVRRHRQSFIDRLYRLTEHLAFRWRTLQAAAHGPRPQERLLFPQDPSILADPPPASAASSHPAAPNLSRERRTAPLSLLSAPCQPLNLRSKAPGAKSEDDNPTAPPTQPLPLDGLSVTTRLPLLVPGPGGWDRPPPIQEEWYPTITNIVPTLDAVSHFFCSMPPPTDAALHGEVEILADSLCLMIETITQSRWGLYLLPREFPEDPDRTTRHGVPLPPPGRPVNLDTRPPSPSWAGRDYVFRPLYNPAQDSALSGGRGFQQHHIQPQQRAPQQGQASQEPPKPFKPSALTQGKKPSALAAPGPDSAAQDVEMGEASEKLPNPPGALVAPRPQPKVPAVPFQCSIPAGLPSNPRDARFTKHKPTSFAAAAKTAPSSKVAGL</sequence>
<evidence type="ECO:0000256" key="1">
    <source>
        <dbReference type="SAM" id="MobiDB-lite"/>
    </source>
</evidence>
<evidence type="ECO:0000313" key="2">
    <source>
        <dbReference type="EMBL" id="KAF6760362.1"/>
    </source>
</evidence>
<keyword evidence="3" id="KW-1185">Reference proteome</keyword>
<dbReference type="Proteomes" id="UP000521943">
    <property type="component" value="Unassembled WGS sequence"/>
</dbReference>
<gene>
    <name evidence="2" type="ORF">DFP72DRAFT_843277</name>
</gene>
<comment type="caution">
    <text evidence="2">The sequence shown here is derived from an EMBL/GenBank/DDBJ whole genome shotgun (WGS) entry which is preliminary data.</text>
</comment>
<feature type="compositionally biased region" description="Low complexity" evidence="1">
    <location>
        <begin position="384"/>
        <end position="403"/>
    </location>
</feature>
<feature type="region of interest" description="Disordered" evidence="1">
    <location>
        <begin position="375"/>
        <end position="505"/>
    </location>
</feature>
<name>A0A8H6I9Q0_9AGAR</name>
<proteinExistence type="predicted"/>
<feature type="region of interest" description="Disordered" evidence="1">
    <location>
        <begin position="331"/>
        <end position="356"/>
    </location>
</feature>
<feature type="region of interest" description="Disordered" evidence="1">
    <location>
        <begin position="210"/>
        <end position="240"/>
    </location>
</feature>
<dbReference type="EMBL" id="JACGCI010000012">
    <property type="protein sequence ID" value="KAF6760362.1"/>
    <property type="molecule type" value="Genomic_DNA"/>
</dbReference>
<feature type="region of interest" description="Disordered" evidence="1">
    <location>
        <begin position="158"/>
        <end position="194"/>
    </location>
</feature>
<accession>A0A8H6I9Q0</accession>
<protein>
    <submittedName>
        <fullName evidence="2">Uncharacterized protein</fullName>
    </submittedName>
</protein>
<evidence type="ECO:0000313" key="3">
    <source>
        <dbReference type="Proteomes" id="UP000521943"/>
    </source>
</evidence>
<feature type="compositionally biased region" description="Low complexity" evidence="1">
    <location>
        <begin position="171"/>
        <end position="190"/>
    </location>
</feature>
<dbReference type="AlphaFoldDB" id="A0A8H6I9Q0"/>
<organism evidence="2 3">
    <name type="scientific">Ephemerocybe angulata</name>
    <dbReference type="NCBI Taxonomy" id="980116"/>
    <lineage>
        <taxon>Eukaryota</taxon>
        <taxon>Fungi</taxon>
        <taxon>Dikarya</taxon>
        <taxon>Basidiomycota</taxon>
        <taxon>Agaricomycotina</taxon>
        <taxon>Agaricomycetes</taxon>
        <taxon>Agaricomycetidae</taxon>
        <taxon>Agaricales</taxon>
        <taxon>Agaricineae</taxon>
        <taxon>Psathyrellaceae</taxon>
        <taxon>Ephemerocybe</taxon>
    </lineage>
</organism>